<reference evidence="2" key="1">
    <citation type="journal article" date="2021" name="Proc. Natl. Acad. Sci. U.S.A.">
        <title>A Catalog of Tens of Thousands of Viruses from Human Metagenomes Reveals Hidden Associations with Chronic Diseases.</title>
        <authorList>
            <person name="Tisza M.J."/>
            <person name="Buck C.B."/>
        </authorList>
    </citation>
    <scope>NUCLEOTIDE SEQUENCE</scope>
    <source>
        <strain evidence="2">CtXdu7</strain>
    </source>
</reference>
<dbReference type="SMART" id="SM00942">
    <property type="entry name" value="PriCT_1"/>
    <property type="match status" value="1"/>
</dbReference>
<dbReference type="EMBL" id="BK057792">
    <property type="protein sequence ID" value="DAE91953.1"/>
    <property type="molecule type" value="Genomic_DNA"/>
</dbReference>
<evidence type="ECO:0000313" key="2">
    <source>
        <dbReference type="EMBL" id="DAE91953.1"/>
    </source>
</evidence>
<dbReference type="InterPro" id="IPR014820">
    <property type="entry name" value="PriCT_1"/>
</dbReference>
<dbReference type="Pfam" id="PF08708">
    <property type="entry name" value="PriCT_1"/>
    <property type="match status" value="1"/>
</dbReference>
<proteinExistence type="predicted"/>
<accession>A0A8S5RRR2</accession>
<feature type="domain" description="Primase C-terminal 1" evidence="1">
    <location>
        <begin position="650"/>
        <end position="716"/>
    </location>
</feature>
<name>A0A8S5RRR2_9CAUD</name>
<evidence type="ECO:0000259" key="1">
    <source>
        <dbReference type="SMART" id="SM00942"/>
    </source>
</evidence>
<sequence length="719" mass="82540">MIDLTNVKHHEAIEELVDLLCAKTQNNDKGFFKAEVAYFLAKMASCMRACVLTKDRGEIPINLYVIALAASGMGKGFSVGIMENELIKGFKRRFIEDTMPIIAEANLHKLADDRALKNPDGDPEKEYTKLEKEYENLGKYPFTFDSGTTPAVKQLRQKLLLATCGSINLQIDEIGSNLIGSTEVLNTYLELFDQGYTKLKLTKNTNDNIRGDDLDGKTPANMLLFGTPVKLFDGSTTENEFYSFLEIGYARRCIFGIGHTDKKAYHSMTPEQIFQSLIQPKNKQIIDKWANKFVRLADPSKFQWTMDMKDEVAIKLLEYKINCEKAADQLAEHQEIEKAELSHRYFKALKLAGALAFVDEAVEVDMNHLLQAILLVEESGQAFRSIFTREKSYMKLAKYIANVGIEVTHADLNEALPFYKSGVAARNEMMTMAQAWGYKQNILIKKSYIDNIEFFKGESLKATDLNKLIISYSDHFAYNYNNDYAPFDQLTNLTQSAGMHWINHHVKNNHRNEENIIPGFNMIVLDVDGTISLNTTKDLLKEYKYLIYTTKRHTEEVNRFRMILPTNYELQLDSEEYKEFMDNIRSWLPFEVDESVNQRSKKWETFDKGSYFYNTEGKLFDVLPFIPKTSKNEQYQKEFSKIESMDNLERWFAQRIGTGNRNNQLLKFALALVDSNMSVTDVESKVKAFNSKLSNPLSEKELESTIFKTVGQKILNKNS</sequence>
<organism evidence="2">
    <name type="scientific">Podoviridae sp. ctXdu7</name>
    <dbReference type="NCBI Taxonomy" id="2827618"/>
    <lineage>
        <taxon>Viruses</taxon>
        <taxon>Duplodnaviria</taxon>
        <taxon>Heunggongvirae</taxon>
        <taxon>Uroviricota</taxon>
        <taxon>Caudoviricetes</taxon>
    </lineage>
</organism>
<protein>
    <submittedName>
        <fullName evidence="2">Primase C terminal 1 (PriCT-1)</fullName>
    </submittedName>
</protein>